<dbReference type="KEGG" id="asim:FE240_16195"/>
<name>A0A5J6WY39_9GAMM</name>
<organism evidence="1 2">
    <name type="scientific">Aeromonas simiae</name>
    <dbReference type="NCBI Taxonomy" id="218936"/>
    <lineage>
        <taxon>Bacteria</taxon>
        <taxon>Pseudomonadati</taxon>
        <taxon>Pseudomonadota</taxon>
        <taxon>Gammaproteobacteria</taxon>
        <taxon>Aeromonadales</taxon>
        <taxon>Aeromonadaceae</taxon>
        <taxon>Aeromonas</taxon>
    </lineage>
</organism>
<sequence length="215" mass="24151">MMRVGLQGLRGGVGTTSIVAGLAYAAWQQGARVLVVELNREGQLGLHFGLPYDTPGGWSVLPHPEQEWRQALHHCQDGLDLLLHGGEEGTYSWLEQLDGYDLLLLDLPRSQRIPHLDRHLTVVNADANCHVRLYRHEFEQNEQVLVTQFTSRRALQQELLELWLDGGVPLLSIRLHRDEAMAESLAAKQPVGQYQPESLIASELVALARWCLESV</sequence>
<evidence type="ECO:0000313" key="1">
    <source>
        <dbReference type="EMBL" id="QFI56076.1"/>
    </source>
</evidence>
<dbReference type="EMBL" id="CP040449">
    <property type="protein sequence ID" value="QFI56076.1"/>
    <property type="molecule type" value="Genomic_DNA"/>
</dbReference>
<dbReference type="InterPro" id="IPR027417">
    <property type="entry name" value="P-loop_NTPase"/>
</dbReference>
<dbReference type="Gene3D" id="3.40.50.300">
    <property type="entry name" value="P-loop containing nucleotide triphosphate hydrolases"/>
    <property type="match status" value="1"/>
</dbReference>
<evidence type="ECO:0000313" key="2">
    <source>
        <dbReference type="Proteomes" id="UP000594034"/>
    </source>
</evidence>
<keyword evidence="2" id="KW-1185">Reference proteome</keyword>
<dbReference type="AlphaFoldDB" id="A0A5J6WY39"/>
<dbReference type="InterPro" id="IPR017746">
    <property type="entry name" value="Cellulose_synthase_operon_BcsQ"/>
</dbReference>
<gene>
    <name evidence="1" type="ORF">FE240_16195</name>
</gene>
<dbReference type="Pfam" id="PF06564">
    <property type="entry name" value="CBP_BcsQ"/>
    <property type="match status" value="1"/>
</dbReference>
<dbReference type="RefSeq" id="WP_193002385.1">
    <property type="nucleotide sequence ID" value="NZ_CP040449.1"/>
</dbReference>
<dbReference type="Proteomes" id="UP000594034">
    <property type="component" value="Chromosome"/>
</dbReference>
<dbReference type="SUPFAM" id="SSF52540">
    <property type="entry name" value="P-loop containing nucleoside triphosphate hydrolases"/>
    <property type="match status" value="1"/>
</dbReference>
<protein>
    <submittedName>
        <fullName evidence="1">Cellulose synthase operon protein YhjQ</fullName>
    </submittedName>
</protein>
<reference evidence="1 2" key="1">
    <citation type="submission" date="2019-05" db="EMBL/GenBank/DDBJ databases">
        <title>OXA-830, a novel chromosomally encoded expanded-spectrum class D beta-lactamase in Aeromonas simiae.</title>
        <authorList>
            <person name="Zhou W."/>
            <person name="Chen Q."/>
        </authorList>
    </citation>
    <scope>NUCLEOTIDE SEQUENCE [LARGE SCALE GENOMIC DNA]</scope>
    <source>
        <strain evidence="1 2">A6</strain>
    </source>
</reference>
<proteinExistence type="predicted"/>
<accession>A0A5J6WY39</accession>